<evidence type="ECO:0000313" key="1">
    <source>
        <dbReference type="EMBL" id="KAK1869362.1"/>
    </source>
</evidence>
<gene>
    <name evidence="1" type="ORF">I4F81_011839</name>
</gene>
<organism evidence="1 2">
    <name type="scientific">Pyropia yezoensis</name>
    <name type="common">Susabi-nori</name>
    <name type="synonym">Porphyra yezoensis</name>
    <dbReference type="NCBI Taxonomy" id="2788"/>
    <lineage>
        <taxon>Eukaryota</taxon>
        <taxon>Rhodophyta</taxon>
        <taxon>Bangiophyceae</taxon>
        <taxon>Bangiales</taxon>
        <taxon>Bangiaceae</taxon>
        <taxon>Pyropia</taxon>
    </lineage>
</organism>
<evidence type="ECO:0000313" key="2">
    <source>
        <dbReference type="Proteomes" id="UP000798662"/>
    </source>
</evidence>
<accession>A0ACC3CGP7</accession>
<reference evidence="1" key="1">
    <citation type="submission" date="2019-11" db="EMBL/GenBank/DDBJ databases">
        <title>Nori genome reveals adaptations in red seaweeds to the harsh intertidal environment.</title>
        <authorList>
            <person name="Wang D."/>
            <person name="Mao Y."/>
        </authorList>
    </citation>
    <scope>NUCLEOTIDE SEQUENCE</scope>
    <source>
        <tissue evidence="1">Gametophyte</tissue>
    </source>
</reference>
<dbReference type="EMBL" id="CM020620">
    <property type="protein sequence ID" value="KAK1869362.1"/>
    <property type="molecule type" value="Genomic_DNA"/>
</dbReference>
<name>A0ACC3CGP7_PYRYE</name>
<protein>
    <submittedName>
        <fullName evidence="1">Uncharacterized protein</fullName>
    </submittedName>
</protein>
<proteinExistence type="predicted"/>
<sequence>MDVPPPAAADFAGATAPPMPAPVASLRPSSATTGGARGGGGGGGRGAGRGSPPGPPPSMAGRLLRGVVDGLRVATITYLLIAAGVVVNMVQLATAAAGGFLSTQRGRDINVWLMSIYMSAAAFLLEEWSSCKVVTHGERVPPNVRALVIINHVSDIDGIAGLAWFARMPPPFPGCVKAIVKESIGRVPIFGWMLRCGEYVFLRRDWRTDASRLSTELYNIASTATPYWVVLFPEGSRRTGPKVAASQAYSRSRGLPVLSHLLFPRFKAFVAAIQAARAPPPPAIAAAAAAAAARQGRNGVSGGGIKPVFEAVVDATFVFEPPTPPTVWECLSGRAASTIHMHVTYHPMASLPGGDGSAAVAAAVAAAADGGHSGGRRGGLNGASTPAAAAEPAPGATCGASVGAGAGGDGASPFTALGSDAALEAWLTHRWVVKDALLAEYEAAPDMDALHPIPPLPRDAPPGAYATFPPSPPRTAGLRAIFSAVTIGGMGALRAAAARPALLRALLGGAAVAAAVLVASFALILKKAPVKKVKAP</sequence>
<dbReference type="Proteomes" id="UP000798662">
    <property type="component" value="Chromosome 3"/>
</dbReference>
<keyword evidence="2" id="KW-1185">Reference proteome</keyword>
<comment type="caution">
    <text evidence="1">The sequence shown here is derived from an EMBL/GenBank/DDBJ whole genome shotgun (WGS) entry which is preliminary data.</text>
</comment>